<dbReference type="PANTHER" id="PTHR19879:SF9">
    <property type="entry name" value="TRANSCRIPTION INITIATION FACTOR TFIID SUBUNIT 5"/>
    <property type="match status" value="1"/>
</dbReference>
<dbReference type="InterPro" id="IPR001680">
    <property type="entry name" value="WD40_rpt"/>
</dbReference>
<dbReference type="InterPro" id="IPR015943">
    <property type="entry name" value="WD40/YVTN_repeat-like_dom_sf"/>
</dbReference>
<comment type="caution">
    <text evidence="1">The sequence shown here is derived from an EMBL/GenBank/DDBJ whole genome shotgun (WGS) entry which is preliminary data.</text>
</comment>
<proteinExistence type="predicted"/>
<dbReference type="EMBL" id="MU860080">
    <property type="protein sequence ID" value="KAK4238881.1"/>
    <property type="molecule type" value="Genomic_DNA"/>
</dbReference>
<evidence type="ECO:0000313" key="2">
    <source>
        <dbReference type="Proteomes" id="UP001303760"/>
    </source>
</evidence>
<sequence length="466" mass="52868">MSDPICASELLRWHPDGEALFILCQNTSVIEWRIYENQQKEWTHINAREMIISDDGNFLLSADNEATISVWNFSRLSLIYRVVTESDDEIVDLAFSPSSQRFYVVRGSVCNGWEPDAFLVTALALDAENWYYCCGREDGRVSIHDVVSGKRLRKLYSHGASATVLDLCWSVSGNYLVSSDDVDCVITKRLQLKPDGTWAVFPVFDCQLDEPVKQFLFSSGERFLLIMTPSDEHIWGLRTKKEVKTQRRSERQSRRWIQYPLQNDFPLCITAREVRCHKWPSLEAVHNAVITRPSPVEILPADDSGPSTGSNLQCREPSRFVSWAIPNPVNKHSILYVTLPGDDTLVSSRHSHSGLHLESVDSFDKTPGITGSKSSQPANGRCASRVAEQIRQPLGTYKTSLVFLDHADWLCTWDMLDETGHVVKHFFVPKDWLNTSESHKAMVKSHGTFFCPRYGDVAIVRNGIRI</sequence>
<dbReference type="Pfam" id="PF00400">
    <property type="entry name" value="WD40"/>
    <property type="match status" value="1"/>
</dbReference>
<dbReference type="InterPro" id="IPR036322">
    <property type="entry name" value="WD40_repeat_dom_sf"/>
</dbReference>
<gene>
    <name evidence="1" type="ORF">C8A03DRAFT_33069</name>
</gene>
<keyword evidence="2" id="KW-1185">Reference proteome</keyword>
<dbReference type="PANTHER" id="PTHR19879">
    <property type="entry name" value="TRANSCRIPTION INITIATION FACTOR TFIID"/>
    <property type="match status" value="1"/>
</dbReference>
<reference evidence="1" key="1">
    <citation type="journal article" date="2023" name="Mol. Phylogenet. Evol.">
        <title>Genome-scale phylogeny and comparative genomics of the fungal order Sordariales.</title>
        <authorList>
            <person name="Hensen N."/>
            <person name="Bonometti L."/>
            <person name="Westerberg I."/>
            <person name="Brannstrom I.O."/>
            <person name="Guillou S."/>
            <person name="Cros-Aarteil S."/>
            <person name="Calhoun S."/>
            <person name="Haridas S."/>
            <person name="Kuo A."/>
            <person name="Mondo S."/>
            <person name="Pangilinan J."/>
            <person name="Riley R."/>
            <person name="LaButti K."/>
            <person name="Andreopoulos B."/>
            <person name="Lipzen A."/>
            <person name="Chen C."/>
            <person name="Yan M."/>
            <person name="Daum C."/>
            <person name="Ng V."/>
            <person name="Clum A."/>
            <person name="Steindorff A."/>
            <person name="Ohm R.A."/>
            <person name="Martin F."/>
            <person name="Silar P."/>
            <person name="Natvig D.O."/>
            <person name="Lalanne C."/>
            <person name="Gautier V."/>
            <person name="Ament-Velasquez S.L."/>
            <person name="Kruys A."/>
            <person name="Hutchinson M.I."/>
            <person name="Powell A.J."/>
            <person name="Barry K."/>
            <person name="Miller A.N."/>
            <person name="Grigoriev I.V."/>
            <person name="Debuchy R."/>
            <person name="Gladieux P."/>
            <person name="Hiltunen Thoren M."/>
            <person name="Johannesson H."/>
        </authorList>
    </citation>
    <scope>NUCLEOTIDE SEQUENCE</scope>
    <source>
        <strain evidence="1">CBS 532.94</strain>
    </source>
</reference>
<accession>A0AAN7CB93</accession>
<dbReference type="AlphaFoldDB" id="A0AAN7CB93"/>
<protein>
    <submittedName>
        <fullName evidence="1">WD40-repeat-containing domain protein</fullName>
    </submittedName>
</protein>
<dbReference type="Gene3D" id="2.130.10.10">
    <property type="entry name" value="YVTN repeat-like/Quinoprotein amine dehydrogenase"/>
    <property type="match status" value="1"/>
</dbReference>
<name>A0AAN7CB93_9PEZI</name>
<dbReference type="SUPFAM" id="SSF50978">
    <property type="entry name" value="WD40 repeat-like"/>
    <property type="match status" value="1"/>
</dbReference>
<evidence type="ECO:0000313" key="1">
    <source>
        <dbReference type="EMBL" id="KAK4238881.1"/>
    </source>
</evidence>
<dbReference type="Proteomes" id="UP001303760">
    <property type="component" value="Unassembled WGS sequence"/>
</dbReference>
<reference evidence="1" key="2">
    <citation type="submission" date="2023-05" db="EMBL/GenBank/DDBJ databases">
        <authorList>
            <consortium name="Lawrence Berkeley National Laboratory"/>
            <person name="Steindorff A."/>
            <person name="Hensen N."/>
            <person name="Bonometti L."/>
            <person name="Westerberg I."/>
            <person name="Brannstrom I.O."/>
            <person name="Guillou S."/>
            <person name="Cros-Aarteil S."/>
            <person name="Calhoun S."/>
            <person name="Haridas S."/>
            <person name="Kuo A."/>
            <person name="Mondo S."/>
            <person name="Pangilinan J."/>
            <person name="Riley R."/>
            <person name="Labutti K."/>
            <person name="Andreopoulos B."/>
            <person name="Lipzen A."/>
            <person name="Chen C."/>
            <person name="Yanf M."/>
            <person name="Daum C."/>
            <person name="Ng V."/>
            <person name="Clum A."/>
            <person name="Ohm R."/>
            <person name="Martin F."/>
            <person name="Silar P."/>
            <person name="Natvig D."/>
            <person name="Lalanne C."/>
            <person name="Gautier V."/>
            <person name="Ament-Velasquez S.L."/>
            <person name="Kruys A."/>
            <person name="Hutchinson M.I."/>
            <person name="Powell A.J."/>
            <person name="Barry K."/>
            <person name="Miller A.N."/>
            <person name="Grigoriev I.V."/>
            <person name="Debuchy R."/>
            <person name="Gladieux P."/>
            <person name="Thoren M.H."/>
            <person name="Johannesson H."/>
        </authorList>
    </citation>
    <scope>NUCLEOTIDE SEQUENCE</scope>
    <source>
        <strain evidence="1">CBS 532.94</strain>
    </source>
</reference>
<organism evidence="1 2">
    <name type="scientific">Achaetomium macrosporum</name>
    <dbReference type="NCBI Taxonomy" id="79813"/>
    <lineage>
        <taxon>Eukaryota</taxon>
        <taxon>Fungi</taxon>
        <taxon>Dikarya</taxon>
        <taxon>Ascomycota</taxon>
        <taxon>Pezizomycotina</taxon>
        <taxon>Sordariomycetes</taxon>
        <taxon>Sordariomycetidae</taxon>
        <taxon>Sordariales</taxon>
        <taxon>Chaetomiaceae</taxon>
        <taxon>Achaetomium</taxon>
    </lineage>
</organism>